<evidence type="ECO:0000259" key="11">
    <source>
        <dbReference type="Pfam" id="PF00593"/>
    </source>
</evidence>
<dbReference type="InterPro" id="IPR023996">
    <property type="entry name" value="TonB-dep_OMP_SusC/RagA"/>
</dbReference>
<dbReference type="Pfam" id="PF07715">
    <property type="entry name" value="Plug"/>
    <property type="match status" value="1"/>
</dbReference>
<dbReference type="RefSeq" id="WP_145710990.1">
    <property type="nucleotide sequence ID" value="NZ_BAAAFY010000001.1"/>
</dbReference>
<evidence type="ECO:0000256" key="10">
    <source>
        <dbReference type="SAM" id="SignalP"/>
    </source>
</evidence>
<dbReference type="InterPro" id="IPR036942">
    <property type="entry name" value="Beta-barrel_TonB_sf"/>
</dbReference>
<dbReference type="InterPro" id="IPR012910">
    <property type="entry name" value="Plug_dom"/>
</dbReference>
<keyword evidence="4 8" id="KW-0812">Transmembrane</keyword>
<dbReference type="Gene3D" id="2.60.40.1120">
    <property type="entry name" value="Carboxypeptidase-like, regulatory domain"/>
    <property type="match status" value="1"/>
</dbReference>
<dbReference type="InterPro" id="IPR039426">
    <property type="entry name" value="TonB-dep_rcpt-like"/>
</dbReference>
<keyword evidence="5 9" id="KW-0798">TonB box</keyword>
<keyword evidence="7 8" id="KW-0998">Cell outer membrane</keyword>
<dbReference type="SUPFAM" id="SSF49464">
    <property type="entry name" value="Carboxypeptidase regulatory domain-like"/>
    <property type="match status" value="1"/>
</dbReference>
<sequence>MQRFYSLFVGMLVLMSQLVYAQQHSTITGKVTDARDGSALPGVTVQVKGTALGTATQPDGTFQINLPQGATTLIFSFVGFGTQEVNVGTQRNVNVSLSTSDKDLSEVVVVGYGTQVKRDLTGSVAKVGAREIENFPAPSFESALQGRAAGVVIESGSGKVGQGMKVRVRGTSSISAGSQPLYVIDGMPVISESQSDINNDNTNPLADLNPNDIASVEVLKDASAAAIYGARASNGVVLITTKKGRPGEKTRIELNASTSFSRPTKKRGFLDAKEYTDLVLETARMDGITGARYGDFATEQEGIDYFTNLYTQAILDRFSLGTNWQQQEVNTNWEDEVYRDVAHARQLDLSATGGNEKTRFYVSGFYNDQEAVVIVNRFRRYGGRLNLEHSATSRLSLGINLAMNRSQLDRVTNDNIFSTPGQLVAQLPISPTHDPATGELNSTTLYSNGLIDAAYSFNKQVTFRTIGNAFLNYNFTPYLSFRSELGTDIYNITEQGFNGKQTQDGGGVGRAEYFFTQNASLNTNNYFTFTPHLGAQHSLTATLGMSYLQNDFSASTVQGEGFPSDAIKNLAAAGTITSGSSSNQRYTFLSYFLRANYAFNNKYLVSASVRTDGSSRFGPNKRYGWFPAGSLGWVISEEDFLKNNKALSFLKLRASYGLTGNAEIGNNSYLTLLEVTNYPEQPGFRPFQLGNEDLHWERTAQMDVGLEFGFLDNRISGEIDYYNKQTSDLLLQANIPYTTGFASIYRNTGKLENKGVEITINTRNIDTKDFTWTTSLNLAYNKNKVKDIQGQIIESGQQRAVEGEPIGVFFLPKFAGVDPETGDALYLDADGKTTTDYSQAERMVVGKANPDWTGGFNNTVTYKGFDLSAFFTFVEGNNIYNRAGVYQAAGFGGGFDNQTKEILGRWQQAGDVTNVPRLSYWYGNGHRASSRWIYDGSYIRLRTVTLGYTLPQKAASLLRISGARLYVAGYNLWTRTDYISDPEVNTGVTGTRTSSAPENITSGVDFYTIPQARTFTVGLNVKF</sequence>
<feature type="domain" description="TonB-dependent receptor-like beta-barrel" evidence="11">
    <location>
        <begin position="443"/>
        <end position="972"/>
    </location>
</feature>
<feature type="signal peptide" evidence="10">
    <location>
        <begin position="1"/>
        <end position="21"/>
    </location>
</feature>
<dbReference type="EMBL" id="VLLG01000002">
    <property type="protein sequence ID" value="TWI91859.1"/>
    <property type="molecule type" value="Genomic_DNA"/>
</dbReference>
<dbReference type="InterPro" id="IPR037066">
    <property type="entry name" value="Plug_dom_sf"/>
</dbReference>
<protein>
    <submittedName>
        <fullName evidence="13">TonB-linked SusC/RagA family outer membrane protein</fullName>
    </submittedName>
</protein>
<dbReference type="Gene3D" id="2.40.170.20">
    <property type="entry name" value="TonB-dependent receptor, beta-barrel domain"/>
    <property type="match status" value="1"/>
</dbReference>
<dbReference type="Pfam" id="PF13715">
    <property type="entry name" value="CarbopepD_reg_2"/>
    <property type="match status" value="1"/>
</dbReference>
<evidence type="ECO:0000256" key="9">
    <source>
        <dbReference type="RuleBase" id="RU003357"/>
    </source>
</evidence>
<dbReference type="SUPFAM" id="SSF56935">
    <property type="entry name" value="Porins"/>
    <property type="match status" value="1"/>
</dbReference>
<evidence type="ECO:0000256" key="4">
    <source>
        <dbReference type="ARBA" id="ARBA00022692"/>
    </source>
</evidence>
<organism evidence="13 14">
    <name type="scientific">Chitinophaga japonensis</name>
    <name type="common">Flexibacter japonensis</name>
    <dbReference type="NCBI Taxonomy" id="104662"/>
    <lineage>
        <taxon>Bacteria</taxon>
        <taxon>Pseudomonadati</taxon>
        <taxon>Bacteroidota</taxon>
        <taxon>Chitinophagia</taxon>
        <taxon>Chitinophagales</taxon>
        <taxon>Chitinophagaceae</taxon>
        <taxon>Chitinophaga</taxon>
    </lineage>
</organism>
<name>A0A562TEA2_CHIJA</name>
<keyword evidence="14" id="KW-1185">Reference proteome</keyword>
<gene>
    <name evidence="13" type="ORF">LX66_1240</name>
</gene>
<accession>A0A562TEA2</accession>
<feature type="domain" description="TonB-dependent receptor plug" evidence="12">
    <location>
        <begin position="117"/>
        <end position="236"/>
    </location>
</feature>
<evidence type="ECO:0000256" key="5">
    <source>
        <dbReference type="ARBA" id="ARBA00023077"/>
    </source>
</evidence>
<comment type="subcellular location">
    <subcellularLocation>
        <location evidence="1 8">Cell outer membrane</location>
        <topology evidence="1 8">Multi-pass membrane protein</topology>
    </subcellularLocation>
</comment>
<dbReference type="Pfam" id="PF00593">
    <property type="entry name" value="TonB_dep_Rec_b-barrel"/>
    <property type="match status" value="1"/>
</dbReference>
<dbReference type="Gene3D" id="2.170.130.10">
    <property type="entry name" value="TonB-dependent receptor, plug domain"/>
    <property type="match status" value="1"/>
</dbReference>
<evidence type="ECO:0000256" key="3">
    <source>
        <dbReference type="ARBA" id="ARBA00022452"/>
    </source>
</evidence>
<comment type="caution">
    <text evidence="13">The sequence shown here is derived from an EMBL/GenBank/DDBJ whole genome shotgun (WGS) entry which is preliminary data.</text>
</comment>
<dbReference type="InterPro" id="IPR023997">
    <property type="entry name" value="TonB-dep_OMP_SusC/RagA_CS"/>
</dbReference>
<dbReference type="Proteomes" id="UP000316778">
    <property type="component" value="Unassembled WGS sequence"/>
</dbReference>
<dbReference type="NCBIfam" id="TIGR04057">
    <property type="entry name" value="SusC_RagA_signa"/>
    <property type="match status" value="1"/>
</dbReference>
<proteinExistence type="inferred from homology"/>
<evidence type="ECO:0000256" key="2">
    <source>
        <dbReference type="ARBA" id="ARBA00022448"/>
    </source>
</evidence>
<dbReference type="InterPro" id="IPR008969">
    <property type="entry name" value="CarboxyPept-like_regulatory"/>
</dbReference>
<keyword evidence="2 8" id="KW-0813">Transport</keyword>
<dbReference type="NCBIfam" id="TIGR04056">
    <property type="entry name" value="OMP_RagA_SusC"/>
    <property type="match status" value="1"/>
</dbReference>
<dbReference type="PROSITE" id="PS52016">
    <property type="entry name" value="TONB_DEPENDENT_REC_3"/>
    <property type="match status" value="1"/>
</dbReference>
<feature type="chain" id="PRO_5021735851" evidence="10">
    <location>
        <begin position="22"/>
        <end position="1023"/>
    </location>
</feature>
<dbReference type="InterPro" id="IPR000531">
    <property type="entry name" value="Beta-barrel_TonB"/>
</dbReference>
<dbReference type="GO" id="GO:0009279">
    <property type="term" value="C:cell outer membrane"/>
    <property type="evidence" value="ECO:0007669"/>
    <property type="project" value="UniProtKB-SubCell"/>
</dbReference>
<evidence type="ECO:0000256" key="7">
    <source>
        <dbReference type="ARBA" id="ARBA00023237"/>
    </source>
</evidence>
<evidence type="ECO:0000256" key="1">
    <source>
        <dbReference type="ARBA" id="ARBA00004571"/>
    </source>
</evidence>
<evidence type="ECO:0000256" key="8">
    <source>
        <dbReference type="PROSITE-ProRule" id="PRU01360"/>
    </source>
</evidence>
<comment type="similarity">
    <text evidence="8 9">Belongs to the TonB-dependent receptor family.</text>
</comment>
<reference evidence="13 14" key="1">
    <citation type="journal article" date="2013" name="Stand. Genomic Sci.">
        <title>Genomic Encyclopedia of Type Strains, Phase I: The one thousand microbial genomes (KMG-I) project.</title>
        <authorList>
            <person name="Kyrpides N.C."/>
            <person name="Woyke T."/>
            <person name="Eisen J.A."/>
            <person name="Garrity G."/>
            <person name="Lilburn T.G."/>
            <person name="Beck B.J."/>
            <person name="Whitman W.B."/>
            <person name="Hugenholtz P."/>
            <person name="Klenk H.P."/>
        </authorList>
    </citation>
    <scope>NUCLEOTIDE SEQUENCE [LARGE SCALE GENOMIC DNA]</scope>
    <source>
        <strain evidence="13 14">DSM 13484</strain>
    </source>
</reference>
<evidence type="ECO:0000256" key="6">
    <source>
        <dbReference type="ARBA" id="ARBA00023136"/>
    </source>
</evidence>
<keyword evidence="6 8" id="KW-0472">Membrane</keyword>
<evidence type="ECO:0000313" key="14">
    <source>
        <dbReference type="Proteomes" id="UP000316778"/>
    </source>
</evidence>
<dbReference type="AlphaFoldDB" id="A0A562TEA2"/>
<keyword evidence="10" id="KW-0732">Signal</keyword>
<evidence type="ECO:0000313" key="13">
    <source>
        <dbReference type="EMBL" id="TWI91859.1"/>
    </source>
</evidence>
<keyword evidence="3 8" id="KW-1134">Transmembrane beta strand</keyword>
<dbReference type="OrthoDB" id="9768177at2"/>
<evidence type="ECO:0000259" key="12">
    <source>
        <dbReference type="Pfam" id="PF07715"/>
    </source>
</evidence>